<evidence type="ECO:0000259" key="15">
    <source>
        <dbReference type="Pfam" id="PF01180"/>
    </source>
</evidence>
<reference evidence="17" key="1">
    <citation type="journal article" date="2019" name="Int. J. Syst. Evol. Microbiol.">
        <title>The Global Catalogue of Microorganisms (GCM) 10K type strain sequencing project: providing services to taxonomists for standard genome sequencing and annotation.</title>
        <authorList>
            <consortium name="The Broad Institute Genomics Platform"/>
            <consortium name="The Broad Institute Genome Sequencing Center for Infectious Disease"/>
            <person name="Wu L."/>
            <person name="Ma J."/>
        </authorList>
    </citation>
    <scope>NUCLEOTIDE SEQUENCE [LARGE SCALE GENOMIC DNA]</scope>
    <source>
        <strain evidence="17">CCUG 51308</strain>
    </source>
</reference>
<dbReference type="Proteomes" id="UP001596492">
    <property type="component" value="Unassembled WGS sequence"/>
</dbReference>
<keyword evidence="17" id="KW-1185">Reference proteome</keyword>
<comment type="similarity">
    <text evidence="5">Belongs to the dihydroorotate dehydrogenase family. Type 2 subfamily.</text>
</comment>
<keyword evidence="10" id="KW-0665">Pyrimidine biosynthesis</keyword>
<comment type="subcellular location">
    <subcellularLocation>
        <location evidence="3">Membrane</location>
    </subcellularLocation>
</comment>
<evidence type="ECO:0000256" key="2">
    <source>
        <dbReference type="ARBA" id="ARBA00003125"/>
    </source>
</evidence>
<comment type="cofactor">
    <cofactor evidence="1">
        <name>FMN</name>
        <dbReference type="ChEBI" id="CHEBI:58210"/>
    </cofactor>
</comment>
<evidence type="ECO:0000256" key="6">
    <source>
        <dbReference type="ARBA" id="ARBA00012791"/>
    </source>
</evidence>
<dbReference type="PANTHER" id="PTHR48109">
    <property type="entry name" value="DIHYDROOROTATE DEHYDROGENASE (QUINONE), MITOCHONDRIAL-RELATED"/>
    <property type="match status" value="1"/>
</dbReference>
<evidence type="ECO:0000256" key="4">
    <source>
        <dbReference type="ARBA" id="ARBA00005161"/>
    </source>
</evidence>
<dbReference type="NCBIfam" id="NF003645">
    <property type="entry name" value="PRK05286.1-2"/>
    <property type="match status" value="1"/>
</dbReference>
<organism evidence="16 17">
    <name type="scientific">Hirschia litorea</name>
    <dbReference type="NCBI Taxonomy" id="1199156"/>
    <lineage>
        <taxon>Bacteria</taxon>
        <taxon>Pseudomonadati</taxon>
        <taxon>Pseudomonadota</taxon>
        <taxon>Alphaproteobacteria</taxon>
        <taxon>Hyphomonadales</taxon>
        <taxon>Hyphomonadaceae</taxon>
        <taxon>Hirschia</taxon>
    </lineage>
</organism>
<proteinExistence type="inferred from homology"/>
<gene>
    <name evidence="16" type="ORF">ACFQS8_06205</name>
</gene>
<dbReference type="PROSITE" id="PS00912">
    <property type="entry name" value="DHODEHASE_2"/>
    <property type="match status" value="1"/>
</dbReference>
<keyword evidence="9" id="KW-0288">FMN</keyword>
<evidence type="ECO:0000256" key="1">
    <source>
        <dbReference type="ARBA" id="ARBA00001917"/>
    </source>
</evidence>
<evidence type="ECO:0000256" key="3">
    <source>
        <dbReference type="ARBA" id="ARBA00004370"/>
    </source>
</evidence>
<dbReference type="PANTHER" id="PTHR48109:SF4">
    <property type="entry name" value="DIHYDROOROTATE DEHYDROGENASE (QUINONE), MITOCHONDRIAL"/>
    <property type="match status" value="1"/>
</dbReference>
<accession>A0ABW2IJL6</accession>
<evidence type="ECO:0000256" key="7">
    <source>
        <dbReference type="ARBA" id="ARBA00018366"/>
    </source>
</evidence>
<dbReference type="NCBIfam" id="NF003652">
    <property type="entry name" value="PRK05286.2-5"/>
    <property type="match status" value="1"/>
</dbReference>
<keyword evidence="11 16" id="KW-0560">Oxidoreductase</keyword>
<keyword evidence="8" id="KW-0285">Flavoprotein</keyword>
<dbReference type="PROSITE" id="PS00911">
    <property type="entry name" value="DHODEHASE_1"/>
    <property type="match status" value="1"/>
</dbReference>
<evidence type="ECO:0000256" key="11">
    <source>
        <dbReference type="ARBA" id="ARBA00023002"/>
    </source>
</evidence>
<dbReference type="CDD" id="cd04738">
    <property type="entry name" value="DHOD_2_like"/>
    <property type="match status" value="1"/>
</dbReference>
<comment type="pathway">
    <text evidence="4">Pyrimidine metabolism; UMP biosynthesis via de novo pathway; orotate from (S)-dihydroorotate (quinone route): step 1/1.</text>
</comment>
<dbReference type="NCBIfam" id="TIGR01036">
    <property type="entry name" value="pyrD_sub2"/>
    <property type="match status" value="1"/>
</dbReference>
<dbReference type="Pfam" id="PF01180">
    <property type="entry name" value="DHO_dh"/>
    <property type="match status" value="1"/>
</dbReference>
<dbReference type="SUPFAM" id="SSF51395">
    <property type="entry name" value="FMN-linked oxidoreductases"/>
    <property type="match status" value="1"/>
</dbReference>
<evidence type="ECO:0000256" key="13">
    <source>
        <dbReference type="ARBA" id="ARBA00048639"/>
    </source>
</evidence>
<dbReference type="InterPro" id="IPR001295">
    <property type="entry name" value="Dihydroorotate_DH_CS"/>
</dbReference>
<dbReference type="InterPro" id="IPR005720">
    <property type="entry name" value="Dihydroorotate_DH_cat"/>
</dbReference>
<dbReference type="RefSeq" id="WP_382166395.1">
    <property type="nucleotide sequence ID" value="NZ_JBHTBR010000002.1"/>
</dbReference>
<dbReference type="InterPro" id="IPR005719">
    <property type="entry name" value="Dihydroorotate_DH_2"/>
</dbReference>
<evidence type="ECO:0000256" key="5">
    <source>
        <dbReference type="ARBA" id="ARBA00005359"/>
    </source>
</evidence>
<evidence type="ECO:0000256" key="8">
    <source>
        <dbReference type="ARBA" id="ARBA00022630"/>
    </source>
</evidence>
<evidence type="ECO:0000256" key="14">
    <source>
        <dbReference type="NCBIfam" id="TIGR01036"/>
    </source>
</evidence>
<evidence type="ECO:0000313" key="17">
    <source>
        <dbReference type="Proteomes" id="UP001596492"/>
    </source>
</evidence>
<feature type="domain" description="Dihydroorotate dehydrogenase catalytic" evidence="15">
    <location>
        <begin position="53"/>
        <end position="346"/>
    </location>
</feature>
<comment type="catalytic activity">
    <reaction evidence="13">
        <text>(S)-dihydroorotate + a quinone = orotate + a quinol</text>
        <dbReference type="Rhea" id="RHEA:30187"/>
        <dbReference type="ChEBI" id="CHEBI:24646"/>
        <dbReference type="ChEBI" id="CHEBI:30839"/>
        <dbReference type="ChEBI" id="CHEBI:30864"/>
        <dbReference type="ChEBI" id="CHEBI:132124"/>
        <dbReference type="EC" id="1.3.5.2"/>
    </reaction>
</comment>
<comment type="function">
    <text evidence="2">Catalyzes the conversion of dihydroorotate to orotate with quinone as electron acceptor.</text>
</comment>
<protein>
    <recommendedName>
        <fullName evidence="7 14">Dihydroorotate dehydrogenase (quinone)</fullName>
        <ecNumber evidence="6 14">1.3.5.2</ecNumber>
    </recommendedName>
</protein>
<evidence type="ECO:0000256" key="9">
    <source>
        <dbReference type="ARBA" id="ARBA00022643"/>
    </source>
</evidence>
<sequence>MPIIDDIGLKLVQLLPPETAHSATIAALKAGVVRKMAPLSSETLEVLRTDMPVSGLCLPSVLGVAAGFDKNCEVAAPTLRMGFGFVECGTVTPLPQAGNPKPRLFRLKEDLGVINRMGFNNAGLDAFVSRLKTHADLDLVVGANVGANKTSQGEKRIADYVEGIEAVWPYCSYLTLNISSPNTPGLRGLQDKGELTALLGAASKAISRMQDVHNVKKPVFLKIAPDIDDEAINDIVSAVVQADGMTGLIVSNTTISRPDNLMSESASQMGGLSGKPVFELSTHVLRKVARVSDGRLDIIGAGGVYDAQSAYAKIRAGAHAVQLYSALVYGGAAMVPQILNGLAKLLEADGFANIGEAVGADL</sequence>
<evidence type="ECO:0000256" key="12">
    <source>
        <dbReference type="ARBA" id="ARBA00023136"/>
    </source>
</evidence>
<name>A0ABW2IJL6_9PROT</name>
<evidence type="ECO:0000256" key="10">
    <source>
        <dbReference type="ARBA" id="ARBA00022975"/>
    </source>
</evidence>
<dbReference type="GO" id="GO:0106430">
    <property type="term" value="F:dihydroorotate dehydrogenase (quinone) activity"/>
    <property type="evidence" value="ECO:0007669"/>
    <property type="project" value="UniProtKB-EC"/>
</dbReference>
<comment type="caution">
    <text evidence="16">The sequence shown here is derived from an EMBL/GenBank/DDBJ whole genome shotgun (WGS) entry which is preliminary data.</text>
</comment>
<dbReference type="InterPro" id="IPR013785">
    <property type="entry name" value="Aldolase_TIM"/>
</dbReference>
<keyword evidence="12" id="KW-0472">Membrane</keyword>
<dbReference type="Gene3D" id="3.20.20.70">
    <property type="entry name" value="Aldolase class I"/>
    <property type="match status" value="1"/>
</dbReference>
<dbReference type="InterPro" id="IPR050074">
    <property type="entry name" value="DHO_dehydrogenase"/>
</dbReference>
<dbReference type="EC" id="1.3.5.2" evidence="6 14"/>
<dbReference type="EMBL" id="JBHTBR010000002">
    <property type="protein sequence ID" value="MFC7291202.1"/>
    <property type="molecule type" value="Genomic_DNA"/>
</dbReference>
<evidence type="ECO:0000313" key="16">
    <source>
        <dbReference type="EMBL" id="MFC7291202.1"/>
    </source>
</evidence>